<dbReference type="EC" id="1.1.1.133" evidence="3 6"/>
<dbReference type="UniPathway" id="UPA00124"/>
<comment type="similarity">
    <text evidence="2 6">Belongs to the dTDP-4-dehydrorhamnose reductase family.</text>
</comment>
<keyword evidence="6" id="KW-0560">Oxidoreductase</keyword>
<dbReference type="PANTHER" id="PTHR10491:SF4">
    <property type="entry name" value="METHIONINE ADENOSYLTRANSFERASE 2 SUBUNIT BETA"/>
    <property type="match status" value="1"/>
</dbReference>
<evidence type="ECO:0000256" key="1">
    <source>
        <dbReference type="ARBA" id="ARBA00004781"/>
    </source>
</evidence>
<dbReference type="AlphaFoldDB" id="A0A2V3TUZ7"/>
<dbReference type="Proteomes" id="UP000248021">
    <property type="component" value="Unassembled WGS sequence"/>
</dbReference>
<comment type="catalytic activity">
    <reaction evidence="5 6">
        <text>dTDP-beta-L-rhamnose + NADP(+) = dTDP-4-dehydro-beta-L-rhamnose + NADPH + H(+)</text>
        <dbReference type="Rhea" id="RHEA:21796"/>
        <dbReference type="ChEBI" id="CHEBI:15378"/>
        <dbReference type="ChEBI" id="CHEBI:57510"/>
        <dbReference type="ChEBI" id="CHEBI:57783"/>
        <dbReference type="ChEBI" id="CHEBI:58349"/>
        <dbReference type="ChEBI" id="CHEBI:62830"/>
        <dbReference type="EC" id="1.1.1.133"/>
    </reaction>
</comment>
<evidence type="ECO:0000313" key="9">
    <source>
        <dbReference type="Proteomes" id="UP000248021"/>
    </source>
</evidence>
<proteinExistence type="inferred from homology"/>
<dbReference type="OrthoDB" id="9803892at2"/>
<dbReference type="EMBL" id="QJJK01000018">
    <property type="protein sequence ID" value="PXW51853.1"/>
    <property type="molecule type" value="Genomic_DNA"/>
</dbReference>
<dbReference type="CDD" id="cd05254">
    <property type="entry name" value="dTDP_HR_like_SDR_e"/>
    <property type="match status" value="1"/>
</dbReference>
<dbReference type="SUPFAM" id="SSF51735">
    <property type="entry name" value="NAD(P)-binding Rossmann-fold domains"/>
    <property type="match status" value="1"/>
</dbReference>
<dbReference type="Gene3D" id="3.40.50.720">
    <property type="entry name" value="NAD(P)-binding Rossmann-like Domain"/>
    <property type="match status" value="1"/>
</dbReference>
<dbReference type="InterPro" id="IPR036291">
    <property type="entry name" value="NAD(P)-bd_dom_sf"/>
</dbReference>
<dbReference type="GO" id="GO:0008831">
    <property type="term" value="F:dTDP-4-dehydrorhamnose reductase activity"/>
    <property type="evidence" value="ECO:0007669"/>
    <property type="project" value="UniProtKB-EC"/>
</dbReference>
<protein>
    <recommendedName>
        <fullName evidence="4 6">dTDP-4-dehydrorhamnose reductase</fullName>
        <ecNumber evidence="3 6">1.1.1.133</ecNumber>
    </recommendedName>
</protein>
<reference evidence="8 9" key="1">
    <citation type="submission" date="2018-05" db="EMBL/GenBank/DDBJ databases">
        <title>Genomic Encyclopedia of Type Strains, Phase IV (KMG-IV): sequencing the most valuable type-strain genomes for metagenomic binning, comparative biology and taxonomic classification.</title>
        <authorList>
            <person name="Goeker M."/>
        </authorList>
    </citation>
    <scope>NUCLEOTIDE SEQUENCE [LARGE SCALE GENOMIC DNA]</scope>
    <source>
        <strain evidence="8 9">DSM 6462</strain>
    </source>
</reference>
<dbReference type="PANTHER" id="PTHR10491">
    <property type="entry name" value="DTDP-4-DEHYDRORHAMNOSE REDUCTASE"/>
    <property type="match status" value="1"/>
</dbReference>
<evidence type="ECO:0000256" key="6">
    <source>
        <dbReference type="RuleBase" id="RU364082"/>
    </source>
</evidence>
<comment type="pathway">
    <text evidence="1 6">Carbohydrate biosynthesis; dTDP-L-rhamnose biosynthesis.</text>
</comment>
<dbReference type="Gene3D" id="3.90.25.10">
    <property type="entry name" value="UDP-galactose 4-epimerase, domain 1"/>
    <property type="match status" value="1"/>
</dbReference>
<dbReference type="Pfam" id="PF04321">
    <property type="entry name" value="RmlD_sub_bind"/>
    <property type="match status" value="1"/>
</dbReference>
<keyword evidence="6" id="KW-0521">NADP</keyword>
<dbReference type="NCBIfam" id="TIGR01214">
    <property type="entry name" value="rmlD"/>
    <property type="match status" value="1"/>
</dbReference>
<evidence type="ECO:0000256" key="2">
    <source>
        <dbReference type="ARBA" id="ARBA00010944"/>
    </source>
</evidence>
<evidence type="ECO:0000256" key="3">
    <source>
        <dbReference type="ARBA" id="ARBA00012929"/>
    </source>
</evidence>
<evidence type="ECO:0000259" key="7">
    <source>
        <dbReference type="Pfam" id="PF04321"/>
    </source>
</evidence>
<organism evidence="8 9">
    <name type="scientific">Chelatococcus asaccharovorans</name>
    <dbReference type="NCBI Taxonomy" id="28210"/>
    <lineage>
        <taxon>Bacteria</taxon>
        <taxon>Pseudomonadati</taxon>
        <taxon>Pseudomonadota</taxon>
        <taxon>Alphaproteobacteria</taxon>
        <taxon>Hyphomicrobiales</taxon>
        <taxon>Chelatococcaceae</taxon>
        <taxon>Chelatococcus</taxon>
    </lineage>
</organism>
<evidence type="ECO:0000256" key="4">
    <source>
        <dbReference type="ARBA" id="ARBA00017099"/>
    </source>
</evidence>
<comment type="caution">
    <text evidence="8">The sequence shown here is derived from an EMBL/GenBank/DDBJ whole genome shotgun (WGS) entry which is preliminary data.</text>
</comment>
<dbReference type="InterPro" id="IPR005913">
    <property type="entry name" value="dTDP_dehydrorham_reduct"/>
</dbReference>
<comment type="cofactor">
    <cofactor evidence="6">
        <name>Mg(2+)</name>
        <dbReference type="ChEBI" id="CHEBI:18420"/>
    </cofactor>
    <text evidence="6">Binds 1 Mg(2+) ion per monomer.</text>
</comment>
<evidence type="ECO:0000313" key="8">
    <source>
        <dbReference type="EMBL" id="PXW51853.1"/>
    </source>
</evidence>
<comment type="function">
    <text evidence="6">Catalyzes the reduction of dTDP-6-deoxy-L-lyxo-4-hexulose to yield dTDP-L-rhamnose.</text>
</comment>
<dbReference type="InterPro" id="IPR029903">
    <property type="entry name" value="RmlD-like-bd"/>
</dbReference>
<keyword evidence="9" id="KW-1185">Reference proteome</keyword>
<name>A0A2V3TUZ7_9HYPH</name>
<feature type="domain" description="RmlD-like substrate binding" evidence="7">
    <location>
        <begin position="1"/>
        <end position="291"/>
    </location>
</feature>
<dbReference type="RefSeq" id="WP_110378169.1">
    <property type="nucleotide sequence ID" value="NZ_JAHBRY010000001.1"/>
</dbReference>
<evidence type="ECO:0000256" key="5">
    <source>
        <dbReference type="ARBA" id="ARBA00048200"/>
    </source>
</evidence>
<dbReference type="GO" id="GO:0019305">
    <property type="term" value="P:dTDP-rhamnose biosynthetic process"/>
    <property type="evidence" value="ECO:0007669"/>
    <property type="project" value="UniProtKB-UniPathway"/>
</dbReference>
<sequence>MRVLVTGAGGQLGSALVAGFRAAGAEVVATTRAELDLASPATWGDRIQAARPDLIVNAAAYTAVDRAEDDREAAWAVNAEGAAALARAAAACDAALLHVSTDYVFDGRKGAPYTEEDTPSPIGVYGASKLAGERAVLACHARALVLRTAWVVSASGTNFLKTMLRLGEERDAVGVVDDQYGAPTFVDDLADAIIRMAPRLVSAKAGDPAFGIVHLTGAPHTTWYGFAAAIFAETAKRGRRTPLLRPIATADYPTRAARPQDSRLDCARISAIHGIAAADWLMSLRRCLDQLLVPGDDGR</sequence>
<gene>
    <name evidence="8" type="ORF">C7450_1188</name>
</gene>
<accession>A0A2V3TUZ7</accession>